<feature type="transmembrane region" description="Helical" evidence="8">
    <location>
        <begin position="184"/>
        <end position="204"/>
    </location>
</feature>
<evidence type="ECO:0000256" key="7">
    <source>
        <dbReference type="ARBA" id="ARBA00023136"/>
    </source>
</evidence>
<feature type="transmembrane region" description="Helical" evidence="8">
    <location>
        <begin position="242"/>
        <end position="260"/>
    </location>
</feature>
<dbReference type="Pfam" id="PF03547">
    <property type="entry name" value="Mem_trans"/>
    <property type="match status" value="2"/>
</dbReference>
<evidence type="ECO:0000313" key="9">
    <source>
        <dbReference type="EMBL" id="MFD0982038.1"/>
    </source>
</evidence>
<keyword evidence="7 8" id="KW-0472">Membrane</keyword>
<dbReference type="PANTHER" id="PTHR36838:SF1">
    <property type="entry name" value="SLR1864 PROTEIN"/>
    <property type="match status" value="1"/>
</dbReference>
<dbReference type="InterPro" id="IPR038770">
    <property type="entry name" value="Na+/solute_symporter_sf"/>
</dbReference>
<keyword evidence="4" id="KW-1003">Cell membrane</keyword>
<protein>
    <submittedName>
        <fullName evidence="9">AEC family transporter</fullName>
    </submittedName>
</protein>
<evidence type="ECO:0000256" key="5">
    <source>
        <dbReference type="ARBA" id="ARBA00022692"/>
    </source>
</evidence>
<feature type="transmembrane region" description="Helical" evidence="8">
    <location>
        <begin position="61"/>
        <end position="84"/>
    </location>
</feature>
<dbReference type="EMBL" id="JBHTJT010000050">
    <property type="protein sequence ID" value="MFD0982038.1"/>
    <property type="molecule type" value="Genomic_DNA"/>
</dbReference>
<keyword evidence="5 8" id="KW-0812">Transmembrane</keyword>
<sequence>MNALVTVLEITAPVFLLAALGYGWTRMGWDYPVSFITRLAMTLAVPCLIFTALMTSPADPASLAAISLAATLGYVLAAIVLAAFLRFAGFDRRSLLAPMIFGNTGNLGLPLAFFAFGQEGLGLGVAVLAVTTIGMFTFGLLLFSGGTNPARVLREPMLIASVLGGLFLWQGWQTPQWLTNSLELIGQMAIPLMLLTLGVAMGRLHPGALFRSFGLSLVKLVVSACAGIAAGLVLGLPPVPMAVLIIQIITPVPVTAYLLAEKYDADSESVAGLVVVSTLLSIAVYPVALAILL</sequence>
<evidence type="ECO:0000256" key="4">
    <source>
        <dbReference type="ARBA" id="ARBA00022475"/>
    </source>
</evidence>
<organism evidence="9 10">
    <name type="scientific">Tropicimonas aquimaris</name>
    <dbReference type="NCBI Taxonomy" id="914152"/>
    <lineage>
        <taxon>Bacteria</taxon>
        <taxon>Pseudomonadati</taxon>
        <taxon>Pseudomonadota</taxon>
        <taxon>Alphaproteobacteria</taxon>
        <taxon>Rhodobacterales</taxon>
        <taxon>Roseobacteraceae</taxon>
        <taxon>Tropicimonas</taxon>
    </lineage>
</organism>
<feature type="transmembrane region" description="Helical" evidence="8">
    <location>
        <begin position="96"/>
        <end position="116"/>
    </location>
</feature>
<dbReference type="InterPro" id="IPR004776">
    <property type="entry name" value="Mem_transp_PIN-like"/>
</dbReference>
<feature type="transmembrane region" description="Helical" evidence="8">
    <location>
        <begin position="272"/>
        <end position="292"/>
    </location>
</feature>
<keyword evidence="10" id="KW-1185">Reference proteome</keyword>
<comment type="subcellular location">
    <subcellularLocation>
        <location evidence="1">Cell membrane</location>
        <topology evidence="1">Multi-pass membrane protein</topology>
    </subcellularLocation>
</comment>
<evidence type="ECO:0000256" key="3">
    <source>
        <dbReference type="ARBA" id="ARBA00022448"/>
    </source>
</evidence>
<dbReference type="Proteomes" id="UP001597108">
    <property type="component" value="Unassembled WGS sequence"/>
</dbReference>
<feature type="transmembrane region" description="Helical" evidence="8">
    <location>
        <begin position="6"/>
        <end position="24"/>
    </location>
</feature>
<keyword evidence="6 8" id="KW-1133">Transmembrane helix</keyword>
<gene>
    <name evidence="9" type="ORF">ACFQ2S_20590</name>
</gene>
<evidence type="ECO:0000256" key="2">
    <source>
        <dbReference type="ARBA" id="ARBA00010145"/>
    </source>
</evidence>
<accession>A0ABW3IX79</accession>
<keyword evidence="3" id="KW-0813">Transport</keyword>
<reference evidence="10" key="1">
    <citation type="journal article" date="2019" name="Int. J. Syst. Evol. Microbiol.">
        <title>The Global Catalogue of Microorganisms (GCM) 10K type strain sequencing project: providing services to taxonomists for standard genome sequencing and annotation.</title>
        <authorList>
            <consortium name="The Broad Institute Genomics Platform"/>
            <consortium name="The Broad Institute Genome Sequencing Center for Infectious Disease"/>
            <person name="Wu L."/>
            <person name="Ma J."/>
        </authorList>
    </citation>
    <scope>NUCLEOTIDE SEQUENCE [LARGE SCALE GENOMIC DNA]</scope>
    <source>
        <strain evidence="10">CCUG 60524</strain>
    </source>
</reference>
<evidence type="ECO:0000256" key="8">
    <source>
        <dbReference type="SAM" id="Phobius"/>
    </source>
</evidence>
<dbReference type="RefSeq" id="WP_386077409.1">
    <property type="nucleotide sequence ID" value="NZ_JBHTJT010000050.1"/>
</dbReference>
<feature type="transmembrane region" description="Helical" evidence="8">
    <location>
        <begin position="122"/>
        <end position="143"/>
    </location>
</feature>
<comment type="caution">
    <text evidence="9">The sequence shown here is derived from an EMBL/GenBank/DDBJ whole genome shotgun (WGS) entry which is preliminary data.</text>
</comment>
<feature type="transmembrane region" description="Helical" evidence="8">
    <location>
        <begin position="216"/>
        <end position="236"/>
    </location>
</feature>
<evidence type="ECO:0000256" key="1">
    <source>
        <dbReference type="ARBA" id="ARBA00004651"/>
    </source>
</evidence>
<name>A0ABW3IX79_9RHOB</name>
<dbReference type="Gene3D" id="1.20.1530.20">
    <property type="match status" value="1"/>
</dbReference>
<feature type="transmembrane region" description="Helical" evidence="8">
    <location>
        <begin position="36"/>
        <end position="55"/>
    </location>
</feature>
<feature type="transmembrane region" description="Helical" evidence="8">
    <location>
        <begin position="155"/>
        <end position="172"/>
    </location>
</feature>
<evidence type="ECO:0000313" key="10">
    <source>
        <dbReference type="Proteomes" id="UP001597108"/>
    </source>
</evidence>
<comment type="similarity">
    <text evidence="2">Belongs to the auxin efflux carrier (TC 2.A.69) family.</text>
</comment>
<proteinExistence type="inferred from homology"/>
<evidence type="ECO:0000256" key="6">
    <source>
        <dbReference type="ARBA" id="ARBA00022989"/>
    </source>
</evidence>
<dbReference type="PANTHER" id="PTHR36838">
    <property type="entry name" value="AUXIN EFFLUX CARRIER FAMILY PROTEIN"/>
    <property type="match status" value="1"/>
</dbReference>